<evidence type="ECO:0000313" key="2">
    <source>
        <dbReference type="EMBL" id="EMA54294.1"/>
    </source>
</evidence>
<evidence type="ECO:0000313" key="3">
    <source>
        <dbReference type="Proteomes" id="UP000011625"/>
    </source>
</evidence>
<comment type="caution">
    <text evidence="2">The sequence shown here is derived from an EMBL/GenBank/DDBJ whole genome shotgun (WGS) entry which is preliminary data.</text>
</comment>
<dbReference type="InterPro" id="IPR009057">
    <property type="entry name" value="Homeodomain-like_sf"/>
</dbReference>
<gene>
    <name evidence="2" type="ORF">C450_06510</name>
</gene>
<evidence type="ECO:0000259" key="1">
    <source>
        <dbReference type="Pfam" id="PF13592"/>
    </source>
</evidence>
<dbReference type="Pfam" id="PF13592">
    <property type="entry name" value="HTH_33"/>
    <property type="match status" value="1"/>
</dbReference>
<accession>M0NB14</accession>
<dbReference type="EMBL" id="AOME01000029">
    <property type="protein sequence ID" value="EMA54294.1"/>
    <property type="molecule type" value="Genomic_DNA"/>
</dbReference>
<proteinExistence type="predicted"/>
<dbReference type="SUPFAM" id="SSF46689">
    <property type="entry name" value="Homeodomain-like"/>
    <property type="match status" value="1"/>
</dbReference>
<feature type="domain" description="Winged helix-turn helix" evidence="1">
    <location>
        <begin position="109"/>
        <end position="165"/>
    </location>
</feature>
<dbReference type="PATRIC" id="fig|1227456.3.peg.1306"/>
<dbReference type="Proteomes" id="UP000011625">
    <property type="component" value="Unassembled WGS sequence"/>
</dbReference>
<dbReference type="STRING" id="1227456.C450_06510"/>
<dbReference type="RefSeq" id="WP_005041497.1">
    <property type="nucleotide sequence ID" value="NZ_AOME01000029.1"/>
</dbReference>
<keyword evidence="3" id="KW-1185">Reference proteome</keyword>
<protein>
    <submittedName>
        <fullName evidence="2">Transposase ISHwa16_A</fullName>
    </submittedName>
</protein>
<dbReference type="AlphaFoldDB" id="M0NB14"/>
<sequence>MTGSGEKLVGVDPEQLRQQLRTETDAKATKQLTVALLYDAGFSPYIIENFLGFPAQTAYGWLDTVAERDVTALGDAPRPGRPSYLSPEQWDQLTATLQAPPSEVDVDAPAWKPPLVQEYIVENFGVEYSLAHVYRMMHKAGLSVQTARPIAYQADPEEQRHWREEFKKSGRR</sequence>
<organism evidence="2 3">
    <name type="scientific">Halococcus salifodinae DSM 8989</name>
    <dbReference type="NCBI Taxonomy" id="1227456"/>
    <lineage>
        <taxon>Archaea</taxon>
        <taxon>Methanobacteriati</taxon>
        <taxon>Methanobacteriota</taxon>
        <taxon>Stenosarchaea group</taxon>
        <taxon>Halobacteria</taxon>
        <taxon>Halobacteriales</taxon>
        <taxon>Halococcaceae</taxon>
        <taxon>Halococcus</taxon>
    </lineage>
</organism>
<reference evidence="2 3" key="1">
    <citation type="journal article" date="2014" name="PLoS Genet.">
        <title>Phylogenetically driven sequencing of extremely halophilic archaea reveals strategies for static and dynamic osmo-response.</title>
        <authorList>
            <person name="Becker E.A."/>
            <person name="Seitzer P.M."/>
            <person name="Tritt A."/>
            <person name="Larsen D."/>
            <person name="Krusor M."/>
            <person name="Yao A.I."/>
            <person name="Wu D."/>
            <person name="Madern D."/>
            <person name="Eisen J.A."/>
            <person name="Darling A.E."/>
            <person name="Facciotti M.T."/>
        </authorList>
    </citation>
    <scope>NUCLEOTIDE SEQUENCE [LARGE SCALE GENOMIC DNA]</scope>
    <source>
        <strain evidence="2 3">DSM 8989</strain>
    </source>
</reference>
<dbReference type="OrthoDB" id="195008at2157"/>
<dbReference type="InterPro" id="IPR025959">
    <property type="entry name" value="Winged_HTH_dom"/>
</dbReference>
<name>M0NB14_9EURY</name>